<feature type="region of interest" description="Disordered" evidence="2">
    <location>
        <begin position="366"/>
        <end position="437"/>
    </location>
</feature>
<organism evidence="3 4">
    <name type="scientific">Blepharisma stoltei</name>
    <dbReference type="NCBI Taxonomy" id="1481888"/>
    <lineage>
        <taxon>Eukaryota</taxon>
        <taxon>Sar</taxon>
        <taxon>Alveolata</taxon>
        <taxon>Ciliophora</taxon>
        <taxon>Postciliodesmatophora</taxon>
        <taxon>Heterotrichea</taxon>
        <taxon>Heterotrichida</taxon>
        <taxon>Blepharismidae</taxon>
        <taxon>Blepharisma</taxon>
    </lineage>
</organism>
<gene>
    <name evidence="3" type="ORF">BSTOLATCC_MIC46735</name>
</gene>
<evidence type="ECO:0000313" key="4">
    <source>
        <dbReference type="Proteomes" id="UP001162131"/>
    </source>
</evidence>
<accession>A0AAU9JUZ8</accession>
<feature type="coiled-coil region" evidence="1">
    <location>
        <begin position="233"/>
        <end position="284"/>
    </location>
</feature>
<reference evidence="3" key="1">
    <citation type="submission" date="2021-09" db="EMBL/GenBank/DDBJ databases">
        <authorList>
            <consortium name="AG Swart"/>
            <person name="Singh M."/>
            <person name="Singh A."/>
            <person name="Seah K."/>
            <person name="Emmerich C."/>
        </authorList>
    </citation>
    <scope>NUCLEOTIDE SEQUENCE</scope>
    <source>
        <strain evidence="3">ATCC30299</strain>
    </source>
</reference>
<evidence type="ECO:0008006" key="5">
    <source>
        <dbReference type="Google" id="ProtNLM"/>
    </source>
</evidence>
<dbReference type="AlphaFoldDB" id="A0AAU9JUZ8"/>
<feature type="compositionally biased region" description="Polar residues" evidence="2">
    <location>
        <begin position="1"/>
        <end position="10"/>
    </location>
</feature>
<evidence type="ECO:0000256" key="1">
    <source>
        <dbReference type="SAM" id="Coils"/>
    </source>
</evidence>
<evidence type="ECO:0000256" key="2">
    <source>
        <dbReference type="SAM" id="MobiDB-lite"/>
    </source>
</evidence>
<feature type="compositionally biased region" description="Polar residues" evidence="2">
    <location>
        <begin position="18"/>
        <end position="37"/>
    </location>
</feature>
<name>A0AAU9JUZ8_9CILI</name>
<dbReference type="EMBL" id="CAJZBQ010000046">
    <property type="protein sequence ID" value="CAG9328744.1"/>
    <property type="molecule type" value="Genomic_DNA"/>
</dbReference>
<comment type="caution">
    <text evidence="3">The sequence shown here is derived from an EMBL/GenBank/DDBJ whole genome shotgun (WGS) entry which is preliminary data.</text>
</comment>
<protein>
    <recommendedName>
        <fullName evidence="5">Translin-associated factor X-interacting protein 1 N-terminal domain-containing protein</fullName>
    </recommendedName>
</protein>
<feature type="compositionally biased region" description="Low complexity" evidence="2">
    <location>
        <begin position="74"/>
        <end position="85"/>
    </location>
</feature>
<keyword evidence="4" id="KW-1185">Reference proteome</keyword>
<evidence type="ECO:0000313" key="3">
    <source>
        <dbReference type="EMBL" id="CAG9328744.1"/>
    </source>
</evidence>
<sequence>MSKKSSTMQDPSPLARHSLSQKSTPTKIRNSQLSSSFLVKPLPKPENKKLHPNKIRTLIQSKTTKHLKMKSEKVSPSQSPSKSKYTSEACFPLSANISPNASFRNLSLHLKQTSFCDMGLSESRTIGLNETSKKSKNSSFQSFSNGMLSEDSPRMQEAHKLEIYLNEQLSLNVDKSNEKTRISIYGDVFQLIIDRDKYFGRLMTRIKRAYEDLLNSSSSNDIFRLSNENKTIRQTLSKEIEEKKEIVFKLKKEARKNEKLSKYIEELKIDIKDYQERAENSKRIFENQLNPDQRSWQLLIEDRNKYCDELKAAKKTIHSYRSREKSMKKLLCAIKKRGVPVEDIYETDVQLKKSLTKQITEETNLETTVSRKSRNNSLGPSIPKLKLNKQDSQGSLELNSDEDIPTNEQTLSDGKSSGKSDKVPKIPIPPTSEQGFHQEFVSRVDEFSESWRIALQKEKKF</sequence>
<feature type="region of interest" description="Disordered" evidence="2">
    <location>
        <begin position="128"/>
        <end position="152"/>
    </location>
</feature>
<proteinExistence type="predicted"/>
<keyword evidence="1" id="KW-0175">Coiled coil</keyword>
<feature type="compositionally biased region" description="Polar residues" evidence="2">
    <location>
        <begin position="366"/>
        <end position="379"/>
    </location>
</feature>
<dbReference type="Proteomes" id="UP001162131">
    <property type="component" value="Unassembled WGS sequence"/>
</dbReference>
<feature type="region of interest" description="Disordered" evidence="2">
    <location>
        <begin position="1"/>
        <end position="85"/>
    </location>
</feature>